<evidence type="ECO:0000256" key="3">
    <source>
        <dbReference type="ARBA" id="ARBA00022490"/>
    </source>
</evidence>
<feature type="domain" description="OCT" evidence="11">
    <location>
        <begin position="348"/>
        <end position="428"/>
    </location>
</feature>
<proteinExistence type="inferred from homology"/>
<dbReference type="Gene3D" id="3.40.50.300">
    <property type="entry name" value="P-loop containing nucleotide triphosphate hydrolases"/>
    <property type="match status" value="1"/>
</dbReference>
<evidence type="ECO:0000256" key="1">
    <source>
        <dbReference type="ARBA" id="ARBA00001946"/>
    </source>
</evidence>
<dbReference type="SUPFAM" id="SSF52540">
    <property type="entry name" value="P-loop containing nucleoside triphosphate hydrolases"/>
    <property type="match status" value="1"/>
</dbReference>
<feature type="domain" description="OBG-type G" evidence="10">
    <location>
        <begin position="159"/>
        <end position="330"/>
    </location>
</feature>
<comment type="caution">
    <text evidence="13">The sequence shown here is derived from an EMBL/GenBank/DDBJ whole genome shotgun (WGS) entry which is preliminary data.</text>
</comment>
<evidence type="ECO:0000256" key="2">
    <source>
        <dbReference type="ARBA" id="ARBA00007699"/>
    </source>
</evidence>
<evidence type="ECO:0000256" key="9">
    <source>
        <dbReference type="HAMAP-Rule" id="MF_01454"/>
    </source>
</evidence>
<dbReference type="Pfam" id="PF01018">
    <property type="entry name" value="GTP1_OBG"/>
    <property type="match status" value="1"/>
</dbReference>
<evidence type="ECO:0000256" key="4">
    <source>
        <dbReference type="ARBA" id="ARBA00022723"/>
    </source>
</evidence>
<dbReference type="SUPFAM" id="SSF102741">
    <property type="entry name" value="Obg GTP-binding protein C-terminal domain"/>
    <property type="match status" value="1"/>
</dbReference>
<keyword evidence="3 9" id="KW-0963">Cytoplasm</keyword>
<dbReference type="PROSITE" id="PS00905">
    <property type="entry name" value="GTP1_OBG"/>
    <property type="match status" value="1"/>
</dbReference>
<dbReference type="FunFam" id="2.70.210.12:FF:000001">
    <property type="entry name" value="GTPase Obg"/>
    <property type="match status" value="1"/>
</dbReference>
<dbReference type="Pfam" id="PF09269">
    <property type="entry name" value="DUF1967"/>
    <property type="match status" value="1"/>
</dbReference>
<keyword evidence="8 9" id="KW-0342">GTP-binding</keyword>
<dbReference type="AlphaFoldDB" id="A0A9D1AEF6"/>
<dbReference type="Gene3D" id="3.30.300.350">
    <property type="entry name" value="GTP-binding protein OBG, C-terminal domain"/>
    <property type="match status" value="1"/>
</dbReference>
<dbReference type="SUPFAM" id="SSF82051">
    <property type="entry name" value="Obg GTP-binding protein N-terminal domain"/>
    <property type="match status" value="1"/>
</dbReference>
<evidence type="ECO:0000313" key="14">
    <source>
        <dbReference type="Proteomes" id="UP000886757"/>
    </source>
</evidence>
<dbReference type="InterPro" id="IPR036726">
    <property type="entry name" value="GTP1_OBG_dom_sf"/>
</dbReference>
<sequence>MFADRARIILRSGKGGDGHVSFRRELYVPDGGPDGGDGGRGGDIIFEVDEGLNTLIDFRHRRKFSAKDGQPGGKRRCHGADGADLVLRVPPGTVIKEAQSGQVIADMSGDNKRQVILKGGRGGNGNMHYATSTMQAPKYAQPGQEARELEVFLELKMIADVGLIGFPNVGKSTFLSRVTNANPKIANYHFTTLSPNLGVVDLEGGGFVLADIPGLIEGAAQGAGLGHEFLRHIERTKVMIHIVDAASVEGRDPVEDIRKINRELRAYDESLAARPQVIAANKMDAVVHGEDPVKRLREAFEPEGIRIFPISAVSGEGVKELLYYVKELLSQLPEETLVFAQEYNPEEHFGGETLPFTVSKSEEEEGTYLIEGPRIEKMLGYTNLESEKGFQFFQKFLKDNGILDELEALGIQEGDTVKLYGLQFEYYK</sequence>
<dbReference type="HAMAP" id="MF_01454">
    <property type="entry name" value="GTPase_Obg"/>
    <property type="match status" value="1"/>
</dbReference>
<feature type="binding site" evidence="9">
    <location>
        <begin position="281"/>
        <end position="284"/>
    </location>
    <ligand>
        <name>GTP</name>
        <dbReference type="ChEBI" id="CHEBI:37565"/>
    </ligand>
</feature>
<comment type="subunit">
    <text evidence="9">Monomer.</text>
</comment>
<reference evidence="13" key="2">
    <citation type="journal article" date="2021" name="PeerJ">
        <title>Extensive microbial diversity within the chicken gut microbiome revealed by metagenomics and culture.</title>
        <authorList>
            <person name="Gilroy R."/>
            <person name="Ravi A."/>
            <person name="Getino M."/>
            <person name="Pursley I."/>
            <person name="Horton D.L."/>
            <person name="Alikhan N.F."/>
            <person name="Baker D."/>
            <person name="Gharbi K."/>
            <person name="Hall N."/>
            <person name="Watson M."/>
            <person name="Adriaenssens E.M."/>
            <person name="Foster-Nyarko E."/>
            <person name="Jarju S."/>
            <person name="Secka A."/>
            <person name="Antonio M."/>
            <person name="Oren A."/>
            <person name="Chaudhuri R.R."/>
            <person name="La Ragione R."/>
            <person name="Hildebrand F."/>
            <person name="Pallen M.J."/>
        </authorList>
    </citation>
    <scope>NUCLEOTIDE SEQUENCE</scope>
    <source>
        <strain evidence="13">ChiSjej4B22-8148</strain>
    </source>
</reference>
<comment type="function">
    <text evidence="9">An essential GTPase which binds GTP, GDP and possibly (p)ppGpp with moderate affinity, with high nucleotide exchange rates and a fairly low GTP hydrolysis rate. Plays a role in control of the cell cycle, stress response, ribosome biogenesis and in those bacteria that undergo differentiation, in morphogenesis control.</text>
</comment>
<dbReference type="InterPro" id="IPR006074">
    <property type="entry name" value="GTP1-OBG_CS"/>
</dbReference>
<feature type="binding site" evidence="9">
    <location>
        <begin position="311"/>
        <end position="313"/>
    </location>
    <ligand>
        <name>GTP</name>
        <dbReference type="ChEBI" id="CHEBI:37565"/>
    </ligand>
</feature>
<keyword evidence="5 9" id="KW-0547">Nucleotide-binding</keyword>
<dbReference type="Pfam" id="PF01926">
    <property type="entry name" value="MMR_HSR1"/>
    <property type="match status" value="1"/>
</dbReference>
<gene>
    <name evidence="13" type="primary">obgE</name>
    <name evidence="9" type="synonym">obg</name>
    <name evidence="13" type="ORF">IAB31_12615</name>
</gene>
<dbReference type="PRINTS" id="PR00326">
    <property type="entry name" value="GTP1OBG"/>
</dbReference>
<dbReference type="NCBIfam" id="NF008955">
    <property type="entry name" value="PRK12297.1"/>
    <property type="match status" value="1"/>
</dbReference>
<dbReference type="PANTHER" id="PTHR11702:SF31">
    <property type="entry name" value="MITOCHONDRIAL RIBOSOME-ASSOCIATED GTPASE 2"/>
    <property type="match status" value="1"/>
</dbReference>
<evidence type="ECO:0000256" key="5">
    <source>
        <dbReference type="ARBA" id="ARBA00022741"/>
    </source>
</evidence>
<dbReference type="InterPro" id="IPR006073">
    <property type="entry name" value="GTP-bd"/>
</dbReference>
<reference evidence="13" key="1">
    <citation type="submission" date="2020-10" db="EMBL/GenBank/DDBJ databases">
        <authorList>
            <person name="Gilroy R."/>
        </authorList>
    </citation>
    <scope>NUCLEOTIDE SEQUENCE</scope>
    <source>
        <strain evidence="13">ChiSjej4B22-8148</strain>
    </source>
</reference>
<dbReference type="InterPro" id="IPR014100">
    <property type="entry name" value="GTP-bd_Obg/CgtA"/>
</dbReference>
<dbReference type="InterPro" id="IPR031167">
    <property type="entry name" value="G_OBG"/>
</dbReference>
<feature type="domain" description="Obg" evidence="12">
    <location>
        <begin position="1"/>
        <end position="158"/>
    </location>
</feature>
<dbReference type="NCBIfam" id="NF008956">
    <property type="entry name" value="PRK12299.1"/>
    <property type="match status" value="1"/>
</dbReference>
<evidence type="ECO:0000256" key="8">
    <source>
        <dbReference type="ARBA" id="ARBA00023134"/>
    </source>
</evidence>
<keyword evidence="7 9" id="KW-0460">Magnesium</keyword>
<dbReference type="GO" id="GO:0005525">
    <property type="term" value="F:GTP binding"/>
    <property type="evidence" value="ECO:0007669"/>
    <property type="project" value="UniProtKB-UniRule"/>
</dbReference>
<accession>A0A9D1AEF6</accession>
<feature type="binding site" evidence="9">
    <location>
        <begin position="211"/>
        <end position="214"/>
    </location>
    <ligand>
        <name>GTP</name>
        <dbReference type="ChEBI" id="CHEBI:37565"/>
    </ligand>
</feature>
<comment type="subcellular location">
    <subcellularLocation>
        <location evidence="9">Cytoplasm</location>
    </subcellularLocation>
</comment>
<evidence type="ECO:0000259" key="10">
    <source>
        <dbReference type="PROSITE" id="PS51710"/>
    </source>
</evidence>
<keyword evidence="4 9" id="KW-0479">Metal-binding</keyword>
<dbReference type="InterPro" id="IPR027417">
    <property type="entry name" value="P-loop_NTPase"/>
</dbReference>
<evidence type="ECO:0000256" key="7">
    <source>
        <dbReference type="ARBA" id="ARBA00022842"/>
    </source>
</evidence>
<feature type="binding site" evidence="9">
    <location>
        <position position="172"/>
    </location>
    <ligand>
        <name>Mg(2+)</name>
        <dbReference type="ChEBI" id="CHEBI:18420"/>
    </ligand>
</feature>
<name>A0A9D1AEF6_9FIRM</name>
<evidence type="ECO:0000256" key="6">
    <source>
        <dbReference type="ARBA" id="ARBA00022801"/>
    </source>
</evidence>
<comment type="similarity">
    <text evidence="2 9">Belongs to the TRAFAC class OBG-HflX-like GTPase superfamily. OBG GTPase family.</text>
</comment>
<evidence type="ECO:0000313" key="13">
    <source>
        <dbReference type="EMBL" id="HIR14753.1"/>
    </source>
</evidence>
<dbReference type="PROSITE" id="PS51881">
    <property type="entry name" value="OCT"/>
    <property type="match status" value="1"/>
</dbReference>
<dbReference type="GO" id="GO:0003924">
    <property type="term" value="F:GTPase activity"/>
    <property type="evidence" value="ECO:0007669"/>
    <property type="project" value="UniProtKB-UniRule"/>
</dbReference>
<feature type="binding site" evidence="9">
    <location>
        <begin position="165"/>
        <end position="172"/>
    </location>
    <ligand>
        <name>GTP</name>
        <dbReference type="ChEBI" id="CHEBI:37565"/>
    </ligand>
</feature>
<feature type="binding site" evidence="9">
    <location>
        <position position="192"/>
    </location>
    <ligand>
        <name>Mg(2+)</name>
        <dbReference type="ChEBI" id="CHEBI:18420"/>
    </ligand>
</feature>
<dbReference type="InterPro" id="IPR015349">
    <property type="entry name" value="OCT_dom"/>
</dbReference>
<dbReference type="PANTHER" id="PTHR11702">
    <property type="entry name" value="DEVELOPMENTALLY REGULATED GTP-BINDING PROTEIN-RELATED"/>
    <property type="match status" value="1"/>
</dbReference>
<dbReference type="GO" id="GO:0005737">
    <property type="term" value="C:cytoplasm"/>
    <property type="evidence" value="ECO:0007669"/>
    <property type="project" value="UniProtKB-SubCell"/>
</dbReference>
<dbReference type="Proteomes" id="UP000886757">
    <property type="component" value="Unassembled WGS sequence"/>
</dbReference>
<dbReference type="InterPro" id="IPR006169">
    <property type="entry name" value="GTP1_OBG_dom"/>
</dbReference>
<keyword evidence="6 9" id="KW-0378">Hydrolase</keyword>
<dbReference type="NCBIfam" id="NF008954">
    <property type="entry name" value="PRK12296.1"/>
    <property type="match status" value="1"/>
</dbReference>
<dbReference type="NCBIfam" id="TIGR02729">
    <property type="entry name" value="Obg_CgtA"/>
    <property type="match status" value="1"/>
</dbReference>
<dbReference type="PROSITE" id="PS51710">
    <property type="entry name" value="G_OBG"/>
    <property type="match status" value="1"/>
</dbReference>
<dbReference type="GO" id="GO:0000287">
    <property type="term" value="F:magnesium ion binding"/>
    <property type="evidence" value="ECO:0007669"/>
    <property type="project" value="InterPro"/>
</dbReference>
<dbReference type="CDD" id="cd01898">
    <property type="entry name" value="Obg"/>
    <property type="match status" value="1"/>
</dbReference>
<evidence type="ECO:0000259" key="11">
    <source>
        <dbReference type="PROSITE" id="PS51881"/>
    </source>
</evidence>
<organism evidence="13 14">
    <name type="scientific">Candidatus Choladousia intestinavium</name>
    <dbReference type="NCBI Taxonomy" id="2840727"/>
    <lineage>
        <taxon>Bacteria</taxon>
        <taxon>Bacillati</taxon>
        <taxon>Bacillota</taxon>
        <taxon>Clostridia</taxon>
        <taxon>Lachnospirales</taxon>
        <taxon>Lachnospiraceae</taxon>
        <taxon>Lachnospiraceae incertae sedis</taxon>
        <taxon>Candidatus Choladousia</taxon>
    </lineage>
</organism>
<feature type="binding site" evidence="9">
    <location>
        <begin position="190"/>
        <end position="194"/>
    </location>
    <ligand>
        <name>GTP</name>
        <dbReference type="ChEBI" id="CHEBI:37565"/>
    </ligand>
</feature>
<dbReference type="GO" id="GO:0042254">
    <property type="term" value="P:ribosome biogenesis"/>
    <property type="evidence" value="ECO:0007669"/>
    <property type="project" value="UniProtKB-UniRule"/>
</dbReference>
<evidence type="ECO:0000259" key="12">
    <source>
        <dbReference type="PROSITE" id="PS51883"/>
    </source>
</evidence>
<dbReference type="EMBL" id="DVGK01000147">
    <property type="protein sequence ID" value="HIR14753.1"/>
    <property type="molecule type" value="Genomic_DNA"/>
</dbReference>
<dbReference type="InterPro" id="IPR045086">
    <property type="entry name" value="OBG_GTPase"/>
</dbReference>
<dbReference type="NCBIfam" id="TIGR03595">
    <property type="entry name" value="Obg_CgtA_exten"/>
    <property type="match status" value="1"/>
</dbReference>
<protein>
    <recommendedName>
        <fullName evidence="9">GTPase Obg</fullName>
        <ecNumber evidence="9">3.6.5.-</ecNumber>
    </recommendedName>
    <alternativeName>
        <fullName evidence="9">GTP-binding protein Obg</fullName>
    </alternativeName>
</protein>
<dbReference type="Gene3D" id="2.70.210.12">
    <property type="entry name" value="GTP1/OBG domain"/>
    <property type="match status" value="1"/>
</dbReference>
<dbReference type="InterPro" id="IPR036346">
    <property type="entry name" value="GTP-bd_prot_GTP1/OBG_C_sf"/>
</dbReference>
<dbReference type="PROSITE" id="PS51883">
    <property type="entry name" value="OBG"/>
    <property type="match status" value="1"/>
</dbReference>
<dbReference type="EC" id="3.6.5.-" evidence="9"/>
<comment type="cofactor">
    <cofactor evidence="1 9">
        <name>Mg(2+)</name>
        <dbReference type="ChEBI" id="CHEBI:18420"/>
    </cofactor>
</comment>